<protein>
    <submittedName>
        <fullName evidence="2">Uncharacterized protein</fullName>
    </submittedName>
</protein>
<keyword evidence="3" id="KW-1185">Reference proteome</keyword>
<dbReference type="Pfam" id="PF04646">
    <property type="entry name" value="DUF604"/>
    <property type="match status" value="1"/>
</dbReference>
<sequence>MGTRPLRRPPELRPDRRGSDMPANSFSRIRQTLTSSSVARILFMLFAALLLLSLIFRRPSSAAAPEPKYAESVSYLSTISSDSTSPGHLLFGIASSASTWPSRRDYIRAWWLPGVTRGLVFLDSPLSSPEEDEGIPPIRVSSDTSRFPYSFRGGRRSAIRVARIAKELFDAFDGNFSYGEVRWIVLGDDDTVFLLDNLVATLAKYDWEQWYYIGSMSESVEQNIYHFFGMAFGGGGFAISYPLARVLSKVMDSCLMRYGNLYGSDARVFACLAELGVGLTHEPGFHQIDLRGNILGLLSTHPLAPMVSLHHLDSIDPLFPDLNRKESLSRVLKAVANDPGRILQQSVCYDRRKLLTISVSWGFTVQVFEGNQVLTDLLASPLTFRPWKRGRNATSNMYMFNTRNLPRDQCKRPAIFFLESVSSSKSSIESNYSRNGSGNCLQGNILTKSLRKITVYSEKYHVQAGKALRRHCCDVLDSSLEQVMNVSIRKCRDIELIAPNP</sequence>
<dbReference type="AlphaFoldDB" id="A0A2I0B7C8"/>
<dbReference type="Proteomes" id="UP000236161">
    <property type="component" value="Unassembled WGS sequence"/>
</dbReference>
<evidence type="ECO:0000256" key="1">
    <source>
        <dbReference type="SAM" id="MobiDB-lite"/>
    </source>
</evidence>
<dbReference type="STRING" id="1088818.A0A2I0B7C8"/>
<name>A0A2I0B7C8_9ASPA</name>
<dbReference type="OrthoDB" id="421979at2759"/>
<feature type="compositionally biased region" description="Basic and acidic residues" evidence="1">
    <location>
        <begin position="8"/>
        <end position="19"/>
    </location>
</feature>
<dbReference type="Gene3D" id="3.90.550.50">
    <property type="match status" value="1"/>
</dbReference>
<dbReference type="PANTHER" id="PTHR10811">
    <property type="entry name" value="FRINGE-RELATED"/>
    <property type="match status" value="1"/>
</dbReference>
<accession>A0A2I0B7C8</accession>
<dbReference type="EMBL" id="KZ451907">
    <property type="protein sequence ID" value="PKA63704.1"/>
    <property type="molecule type" value="Genomic_DNA"/>
</dbReference>
<evidence type="ECO:0000313" key="3">
    <source>
        <dbReference type="Proteomes" id="UP000236161"/>
    </source>
</evidence>
<feature type="region of interest" description="Disordered" evidence="1">
    <location>
        <begin position="1"/>
        <end position="24"/>
    </location>
</feature>
<reference evidence="2 3" key="1">
    <citation type="journal article" date="2017" name="Nature">
        <title>The Apostasia genome and the evolution of orchids.</title>
        <authorList>
            <person name="Zhang G.Q."/>
            <person name="Liu K.W."/>
            <person name="Li Z."/>
            <person name="Lohaus R."/>
            <person name="Hsiao Y.Y."/>
            <person name="Niu S.C."/>
            <person name="Wang J.Y."/>
            <person name="Lin Y.C."/>
            <person name="Xu Q."/>
            <person name="Chen L.J."/>
            <person name="Yoshida K."/>
            <person name="Fujiwara S."/>
            <person name="Wang Z.W."/>
            <person name="Zhang Y.Q."/>
            <person name="Mitsuda N."/>
            <person name="Wang M."/>
            <person name="Liu G.H."/>
            <person name="Pecoraro L."/>
            <person name="Huang H.X."/>
            <person name="Xiao X.J."/>
            <person name="Lin M."/>
            <person name="Wu X.Y."/>
            <person name="Wu W.L."/>
            <person name="Chen Y.Y."/>
            <person name="Chang S.B."/>
            <person name="Sakamoto S."/>
            <person name="Ohme-Takagi M."/>
            <person name="Yagi M."/>
            <person name="Zeng S.J."/>
            <person name="Shen C.Y."/>
            <person name="Yeh C.M."/>
            <person name="Luo Y.B."/>
            <person name="Tsai W.C."/>
            <person name="Van de Peer Y."/>
            <person name="Liu Z.J."/>
        </authorList>
    </citation>
    <scope>NUCLEOTIDE SEQUENCE [LARGE SCALE GENOMIC DNA]</scope>
    <source>
        <strain evidence="3">cv. Shenzhen</strain>
        <tissue evidence="2">Stem</tissue>
    </source>
</reference>
<proteinExistence type="predicted"/>
<dbReference type="FunFam" id="3.90.550.50:FF:000006">
    <property type="entry name" value="Fringe-related protein-like"/>
    <property type="match status" value="1"/>
</dbReference>
<gene>
    <name evidence="2" type="ORF">AXF42_Ash016988</name>
</gene>
<dbReference type="InterPro" id="IPR006740">
    <property type="entry name" value="DUF604"/>
</dbReference>
<evidence type="ECO:0000313" key="2">
    <source>
        <dbReference type="EMBL" id="PKA63704.1"/>
    </source>
</evidence>
<organism evidence="2 3">
    <name type="scientific">Apostasia shenzhenica</name>
    <dbReference type="NCBI Taxonomy" id="1088818"/>
    <lineage>
        <taxon>Eukaryota</taxon>
        <taxon>Viridiplantae</taxon>
        <taxon>Streptophyta</taxon>
        <taxon>Embryophyta</taxon>
        <taxon>Tracheophyta</taxon>
        <taxon>Spermatophyta</taxon>
        <taxon>Magnoliopsida</taxon>
        <taxon>Liliopsida</taxon>
        <taxon>Asparagales</taxon>
        <taxon>Orchidaceae</taxon>
        <taxon>Apostasioideae</taxon>
        <taxon>Apostasia</taxon>
    </lineage>
</organism>